<accession>A0A1I4QGV4</accession>
<dbReference type="OrthoDB" id="5441967at2"/>
<keyword evidence="4 6" id="KW-1133">Transmembrane helix</keyword>
<organism evidence="8 9">
    <name type="scientific">Rugamonas rubra</name>
    <dbReference type="NCBI Taxonomy" id="758825"/>
    <lineage>
        <taxon>Bacteria</taxon>
        <taxon>Pseudomonadati</taxon>
        <taxon>Pseudomonadota</taxon>
        <taxon>Betaproteobacteria</taxon>
        <taxon>Burkholderiales</taxon>
        <taxon>Oxalobacteraceae</taxon>
        <taxon>Telluria group</taxon>
        <taxon>Rugamonas</taxon>
    </lineage>
</organism>
<evidence type="ECO:0000313" key="9">
    <source>
        <dbReference type="Proteomes" id="UP000199470"/>
    </source>
</evidence>
<feature type="transmembrane region" description="Helical" evidence="6">
    <location>
        <begin position="323"/>
        <end position="342"/>
    </location>
</feature>
<evidence type="ECO:0000313" key="8">
    <source>
        <dbReference type="EMBL" id="SFM39247.1"/>
    </source>
</evidence>
<dbReference type="EMBL" id="FOTW01000019">
    <property type="protein sequence ID" value="SFM39247.1"/>
    <property type="molecule type" value="Genomic_DNA"/>
</dbReference>
<dbReference type="InterPro" id="IPR020846">
    <property type="entry name" value="MFS_dom"/>
</dbReference>
<feature type="transmembrane region" description="Helical" evidence="6">
    <location>
        <begin position="186"/>
        <end position="208"/>
    </location>
</feature>
<gene>
    <name evidence="8" type="ORF">SAMN02982985_03912</name>
</gene>
<dbReference type="PANTHER" id="PTHR43791:SF36">
    <property type="entry name" value="TRANSPORTER, PUTATIVE (AFU_ORTHOLOGUE AFUA_6G08340)-RELATED"/>
    <property type="match status" value="1"/>
</dbReference>
<dbReference type="Proteomes" id="UP000199470">
    <property type="component" value="Unassembled WGS sequence"/>
</dbReference>
<evidence type="ECO:0000256" key="3">
    <source>
        <dbReference type="ARBA" id="ARBA00022692"/>
    </source>
</evidence>
<feature type="transmembrane region" description="Helical" evidence="6">
    <location>
        <begin position="62"/>
        <end position="85"/>
    </location>
</feature>
<evidence type="ECO:0000256" key="6">
    <source>
        <dbReference type="SAM" id="Phobius"/>
    </source>
</evidence>
<proteinExistence type="predicted"/>
<dbReference type="GO" id="GO:0022857">
    <property type="term" value="F:transmembrane transporter activity"/>
    <property type="evidence" value="ECO:0007669"/>
    <property type="project" value="InterPro"/>
</dbReference>
<evidence type="ECO:0000256" key="1">
    <source>
        <dbReference type="ARBA" id="ARBA00004141"/>
    </source>
</evidence>
<dbReference type="PROSITE" id="PS50850">
    <property type="entry name" value="MFS"/>
    <property type="match status" value="1"/>
</dbReference>
<feature type="transmembrane region" description="Helical" evidence="6">
    <location>
        <begin position="293"/>
        <end position="311"/>
    </location>
</feature>
<keyword evidence="9" id="KW-1185">Reference proteome</keyword>
<evidence type="ECO:0000256" key="5">
    <source>
        <dbReference type="ARBA" id="ARBA00023136"/>
    </source>
</evidence>
<feature type="transmembrane region" description="Helical" evidence="6">
    <location>
        <begin position="94"/>
        <end position="111"/>
    </location>
</feature>
<keyword evidence="5 6" id="KW-0472">Membrane</keyword>
<dbReference type="RefSeq" id="WP_093389391.1">
    <property type="nucleotide sequence ID" value="NZ_FOTW01000019.1"/>
</dbReference>
<dbReference type="FunFam" id="1.20.1250.20:FF:000018">
    <property type="entry name" value="MFS transporter permease"/>
    <property type="match status" value="1"/>
</dbReference>
<evidence type="ECO:0000256" key="4">
    <source>
        <dbReference type="ARBA" id="ARBA00022989"/>
    </source>
</evidence>
<dbReference type="InterPro" id="IPR036259">
    <property type="entry name" value="MFS_trans_sf"/>
</dbReference>
<evidence type="ECO:0000259" key="7">
    <source>
        <dbReference type="PROSITE" id="PS50850"/>
    </source>
</evidence>
<feature type="transmembrane region" description="Helical" evidence="6">
    <location>
        <begin position="23"/>
        <end position="42"/>
    </location>
</feature>
<feature type="transmembrane region" description="Helical" evidence="6">
    <location>
        <begin position="384"/>
        <end position="407"/>
    </location>
</feature>
<feature type="transmembrane region" description="Helical" evidence="6">
    <location>
        <begin position="256"/>
        <end position="278"/>
    </location>
</feature>
<dbReference type="InterPro" id="IPR011701">
    <property type="entry name" value="MFS"/>
</dbReference>
<dbReference type="Gene3D" id="1.20.1250.20">
    <property type="entry name" value="MFS general substrate transporter like domains"/>
    <property type="match status" value="2"/>
</dbReference>
<dbReference type="PANTHER" id="PTHR43791">
    <property type="entry name" value="PERMEASE-RELATED"/>
    <property type="match status" value="1"/>
</dbReference>
<dbReference type="SUPFAM" id="SSF103473">
    <property type="entry name" value="MFS general substrate transporter"/>
    <property type="match status" value="1"/>
</dbReference>
<keyword evidence="3 6" id="KW-0812">Transmembrane</keyword>
<reference evidence="8 9" key="1">
    <citation type="submission" date="2016-10" db="EMBL/GenBank/DDBJ databases">
        <authorList>
            <person name="de Groot N.N."/>
        </authorList>
    </citation>
    <scope>NUCLEOTIDE SEQUENCE [LARGE SCALE GENOMIC DNA]</scope>
    <source>
        <strain evidence="8 9">ATCC 43154</strain>
    </source>
</reference>
<protein>
    <submittedName>
        <fullName evidence="8">Sugar phosphate permease</fullName>
    </submittedName>
</protein>
<dbReference type="GO" id="GO:0016020">
    <property type="term" value="C:membrane"/>
    <property type="evidence" value="ECO:0007669"/>
    <property type="project" value="UniProtKB-SubCell"/>
</dbReference>
<feature type="transmembrane region" description="Helical" evidence="6">
    <location>
        <begin position="413"/>
        <end position="436"/>
    </location>
</feature>
<feature type="transmembrane region" description="Helical" evidence="6">
    <location>
        <begin position="348"/>
        <end position="372"/>
    </location>
</feature>
<sequence>MARPGNLVHLRGAAGMGAIYRKVGWHLLPLLMLCHLVAYLDRVNLGFAQLQMKQTLPFAEPVYAWGAGLFFLGYFLFSVPSNLLLERVGVRQTLLRIMLCWGLAAAAGAFVRTPLQFYVLRFTLGLFEAGFYPGAILYLTYWFPAARRGRAIAVFGSAVLLSGTLAGPLCGLVLRYLDQWHGLLGWQWLFLLQGLPAVLLGLLAWAWLPDRPEDAAWLSPAELQLMQQELDPDQAAAAPAAGAGRAALAALLRDRLLYLLALATFVLGGAGYALVFWLPTLMQGWGLRDPLQLGLYSVLPNLAGIAGMLLICRHSDRRRERRWHFVACMLLAAGGLGLVLAADNDLPRSLAGISLAALGAAAAAPLFTTILTEYLAPARAAAGLALLSSCGMLGAAAGPALIGLLRAHGQAGAMLQVLIGLYLLAGLLLLLAMRAMPGGHSAQRRQHPDNAAHS</sequence>
<feature type="transmembrane region" description="Helical" evidence="6">
    <location>
        <begin position="117"/>
        <end position="139"/>
    </location>
</feature>
<dbReference type="Pfam" id="PF07690">
    <property type="entry name" value="MFS_1"/>
    <property type="match status" value="1"/>
</dbReference>
<keyword evidence="2" id="KW-0813">Transport</keyword>
<feature type="transmembrane region" description="Helical" evidence="6">
    <location>
        <begin position="151"/>
        <end position="174"/>
    </location>
</feature>
<name>A0A1I4QGV4_9BURK</name>
<comment type="subcellular location">
    <subcellularLocation>
        <location evidence="1">Membrane</location>
        <topology evidence="1">Multi-pass membrane protein</topology>
    </subcellularLocation>
</comment>
<evidence type="ECO:0000256" key="2">
    <source>
        <dbReference type="ARBA" id="ARBA00022448"/>
    </source>
</evidence>
<dbReference type="AlphaFoldDB" id="A0A1I4QGV4"/>
<feature type="domain" description="Major facilitator superfamily (MFS) profile" evidence="7">
    <location>
        <begin position="27"/>
        <end position="437"/>
    </location>
</feature>
<dbReference type="STRING" id="758825.SAMN02982985_03912"/>